<keyword evidence="3" id="KW-1185">Reference proteome</keyword>
<feature type="compositionally biased region" description="Polar residues" evidence="1">
    <location>
        <begin position="36"/>
        <end position="45"/>
    </location>
</feature>
<comment type="caution">
    <text evidence="2">The sequence shown here is derived from an EMBL/GenBank/DDBJ whole genome shotgun (WGS) entry which is preliminary data.</text>
</comment>
<dbReference type="OrthoDB" id="193751at2157"/>
<dbReference type="Proteomes" id="UP000219689">
    <property type="component" value="Unassembled WGS sequence"/>
</dbReference>
<evidence type="ECO:0000313" key="2">
    <source>
        <dbReference type="EMBL" id="PCR91297.1"/>
    </source>
</evidence>
<organism evidence="2 3">
    <name type="scientific">Natrinema ejinorense</name>
    <dbReference type="NCBI Taxonomy" id="373386"/>
    <lineage>
        <taxon>Archaea</taxon>
        <taxon>Methanobacteriati</taxon>
        <taxon>Methanobacteriota</taxon>
        <taxon>Stenosarchaea group</taxon>
        <taxon>Halobacteria</taxon>
        <taxon>Halobacteriales</taxon>
        <taxon>Natrialbaceae</taxon>
        <taxon>Natrinema</taxon>
    </lineage>
</organism>
<evidence type="ECO:0000313" key="3">
    <source>
        <dbReference type="Proteomes" id="UP000219689"/>
    </source>
</evidence>
<gene>
    <name evidence="2" type="ORF">CP557_12630</name>
</gene>
<dbReference type="EMBL" id="NXNI01000001">
    <property type="protein sequence ID" value="PCR91297.1"/>
    <property type="molecule type" value="Genomic_DNA"/>
</dbReference>
<feature type="region of interest" description="Disordered" evidence="1">
    <location>
        <begin position="1"/>
        <end position="63"/>
    </location>
</feature>
<feature type="compositionally biased region" description="Polar residues" evidence="1">
    <location>
        <begin position="9"/>
        <end position="23"/>
    </location>
</feature>
<reference evidence="2 3" key="1">
    <citation type="submission" date="2017-09" db="EMBL/GenBank/DDBJ databases">
        <title>Genome sequences of Natrinema ejinorence JCM 13890T.</title>
        <authorList>
            <person name="Roh S.W."/>
            <person name="Kim Y.B."/>
            <person name="Kim J.Y."/>
        </authorList>
    </citation>
    <scope>NUCLEOTIDE SEQUENCE [LARGE SCALE GENOMIC DNA]</scope>
    <source>
        <strain evidence="2 3">JCM 13890</strain>
    </source>
</reference>
<proteinExistence type="predicted"/>
<protein>
    <submittedName>
        <fullName evidence="2">Uncharacterized protein</fullName>
    </submittedName>
</protein>
<name>A0A2A5QWU8_9EURY</name>
<dbReference type="AlphaFoldDB" id="A0A2A5QWU8"/>
<sequence length="277" mass="31419">MEMRETSDSDLLSSAVSTIPADTTSDRLRPIVETIENGTNKRNSPSPEPHPRPATPVAGSSVDRPLEYDGAYYTLSVTNTVELTLTEAKFRVEASEPRSDDATNAVEYETLSEKDRAALRGALPPETGEREYESVHEYYDTQEMETSVLVPETKYAAVLRDGQRYPVELASTEEIQGYTYHYEAERVASTADDFLTWLRSEYRFDLTGLSDDERAIVTEAIEESRYVGDEGDEVFRSLSERFLSQPALERNEETGDWFVRYDGSEYRAELRPPQAYQ</sequence>
<evidence type="ECO:0000256" key="1">
    <source>
        <dbReference type="SAM" id="MobiDB-lite"/>
    </source>
</evidence>
<accession>A0A2A5QWU8</accession>